<feature type="compositionally biased region" description="Polar residues" evidence="1">
    <location>
        <begin position="63"/>
        <end position="95"/>
    </location>
</feature>
<feature type="compositionally biased region" description="Low complexity" evidence="1">
    <location>
        <begin position="96"/>
        <end position="116"/>
    </location>
</feature>
<proteinExistence type="predicted"/>
<dbReference type="RefSeq" id="XP_031854970.1">
    <property type="nucleotide sequence ID" value="XM_031999079.1"/>
</dbReference>
<evidence type="ECO:0000313" key="3">
    <source>
        <dbReference type="Proteomes" id="UP000398389"/>
    </source>
</evidence>
<sequence length="135" mass="14458">MSQPPPAQNTTVRHSSPRVPDMIINGCLFSIFSLETPSQRAERLRIQARDNKRASRKRKAAIGTSTFQKISKNSPSSVTQTSNLMSPSVQSREIPSSQVTSTVSAPTTPSTTTNSALESSSTTKNVSPAPSDTPL</sequence>
<feature type="region of interest" description="Disordered" evidence="1">
    <location>
        <begin position="47"/>
        <end position="135"/>
    </location>
</feature>
<gene>
    <name evidence="2" type="ORF">SAPINGB_P004364</name>
</gene>
<reference evidence="2 3" key="1">
    <citation type="submission" date="2019-09" db="EMBL/GenBank/DDBJ databases">
        <authorList>
            <person name="Brejova B."/>
        </authorList>
    </citation>
    <scope>NUCLEOTIDE SEQUENCE [LARGE SCALE GENOMIC DNA]</scope>
</reference>
<keyword evidence="3" id="KW-1185">Reference proteome</keyword>
<accession>A0A5E8BV57</accession>
<name>A0A5E8BV57_9ASCO</name>
<evidence type="ECO:0000313" key="2">
    <source>
        <dbReference type="EMBL" id="VVT54991.1"/>
    </source>
</evidence>
<evidence type="ECO:0000256" key="1">
    <source>
        <dbReference type="SAM" id="MobiDB-lite"/>
    </source>
</evidence>
<feature type="compositionally biased region" description="Polar residues" evidence="1">
    <location>
        <begin position="117"/>
        <end position="135"/>
    </location>
</feature>
<dbReference type="Proteomes" id="UP000398389">
    <property type="component" value="Unassembled WGS sequence"/>
</dbReference>
<protein>
    <submittedName>
        <fullName evidence="2">Uncharacterized protein</fullName>
    </submittedName>
</protein>
<dbReference type="EMBL" id="CABVLU010000003">
    <property type="protein sequence ID" value="VVT54991.1"/>
    <property type="molecule type" value="Genomic_DNA"/>
</dbReference>
<organism evidence="2 3">
    <name type="scientific">Magnusiomyces paraingens</name>
    <dbReference type="NCBI Taxonomy" id="2606893"/>
    <lineage>
        <taxon>Eukaryota</taxon>
        <taxon>Fungi</taxon>
        <taxon>Dikarya</taxon>
        <taxon>Ascomycota</taxon>
        <taxon>Saccharomycotina</taxon>
        <taxon>Dipodascomycetes</taxon>
        <taxon>Dipodascales</taxon>
        <taxon>Dipodascaceae</taxon>
        <taxon>Magnusiomyces</taxon>
    </lineage>
</organism>
<dbReference type="AlphaFoldDB" id="A0A5E8BV57"/>
<dbReference type="GeneID" id="43583179"/>